<proteinExistence type="predicted"/>
<protein>
    <submittedName>
        <fullName evidence="2">Uncharacterized protein</fullName>
    </submittedName>
</protein>
<feature type="transmembrane region" description="Helical" evidence="1">
    <location>
        <begin position="6"/>
        <end position="26"/>
    </location>
</feature>
<reference evidence="2 3" key="1">
    <citation type="submission" date="2013-02" db="EMBL/GenBank/DDBJ databases">
        <title>The Genome Sequence of Acinetobacter parvus NIPH 1103.</title>
        <authorList>
            <consortium name="The Broad Institute Genome Sequencing Platform"/>
            <consortium name="The Broad Institute Genome Sequencing Center for Infectious Disease"/>
            <person name="Cerqueira G."/>
            <person name="Feldgarden M."/>
            <person name="Courvalin P."/>
            <person name="Perichon B."/>
            <person name="Grillot-Courvalin C."/>
            <person name="Clermont D."/>
            <person name="Rocha E."/>
            <person name="Yoon E.-J."/>
            <person name="Nemec A."/>
            <person name="Walker B."/>
            <person name="Young S.K."/>
            <person name="Zeng Q."/>
            <person name="Gargeya S."/>
            <person name="Fitzgerald M."/>
            <person name="Haas B."/>
            <person name="Abouelleil A."/>
            <person name="Alvarado L."/>
            <person name="Arachchi H.M."/>
            <person name="Berlin A.M."/>
            <person name="Chapman S.B."/>
            <person name="Dewar J."/>
            <person name="Goldberg J."/>
            <person name="Griggs A."/>
            <person name="Gujja S."/>
            <person name="Hansen M."/>
            <person name="Howarth C."/>
            <person name="Imamovic A."/>
            <person name="Larimer J."/>
            <person name="McCowan C."/>
            <person name="Murphy C."/>
            <person name="Neiman D."/>
            <person name="Pearson M."/>
            <person name="Priest M."/>
            <person name="Roberts A."/>
            <person name="Saif S."/>
            <person name="Shea T."/>
            <person name="Sisk P."/>
            <person name="Sykes S."/>
            <person name="Wortman J."/>
            <person name="Nusbaum C."/>
            <person name="Birren B."/>
        </authorList>
    </citation>
    <scope>NUCLEOTIDE SEQUENCE [LARGE SCALE GENOMIC DNA]</scope>
    <source>
        <strain evidence="2 3">NIPH 1103</strain>
    </source>
</reference>
<dbReference type="EMBL" id="APOL01000007">
    <property type="protein sequence ID" value="ENU34822.1"/>
    <property type="molecule type" value="Genomic_DNA"/>
</dbReference>
<dbReference type="AlphaFoldDB" id="N8RL24"/>
<dbReference type="PATRIC" id="fig|1217671.3.peg.167"/>
<keyword evidence="1" id="KW-0812">Transmembrane</keyword>
<accession>N8RL24</accession>
<keyword evidence="1" id="KW-1133">Transmembrane helix</keyword>
<sequence length="47" mass="5437">MPKLKDIALGIVVAPVLIPIMLIASYQDKKAFKKELEERQKEQKQKQ</sequence>
<organism evidence="2 3">
    <name type="scientific">Acinetobacter parvus NIPH 1103</name>
    <dbReference type="NCBI Taxonomy" id="1217671"/>
    <lineage>
        <taxon>Bacteria</taxon>
        <taxon>Pseudomonadati</taxon>
        <taxon>Pseudomonadota</taxon>
        <taxon>Gammaproteobacteria</taxon>
        <taxon>Moraxellales</taxon>
        <taxon>Moraxellaceae</taxon>
        <taxon>Acinetobacter</taxon>
    </lineage>
</organism>
<dbReference type="RefSeq" id="WP_004676251.1">
    <property type="nucleotide sequence ID" value="NZ_KB849222.1"/>
</dbReference>
<name>N8RL24_9GAMM</name>
<evidence type="ECO:0000313" key="3">
    <source>
        <dbReference type="Proteomes" id="UP000018426"/>
    </source>
</evidence>
<evidence type="ECO:0000256" key="1">
    <source>
        <dbReference type="SAM" id="Phobius"/>
    </source>
</evidence>
<dbReference type="Proteomes" id="UP000018426">
    <property type="component" value="Unassembled WGS sequence"/>
</dbReference>
<dbReference type="HOGENOM" id="CLU_214701_0_0_6"/>
<comment type="caution">
    <text evidence="2">The sequence shown here is derived from an EMBL/GenBank/DDBJ whole genome shotgun (WGS) entry which is preliminary data.</text>
</comment>
<evidence type="ECO:0000313" key="2">
    <source>
        <dbReference type="EMBL" id="ENU34822.1"/>
    </source>
</evidence>
<keyword evidence="1" id="KW-0472">Membrane</keyword>
<gene>
    <name evidence="2" type="ORF">F989_00177</name>
</gene>